<gene>
    <name evidence="2" type="ORF">NOCA2550030</name>
</gene>
<name>A0A2P2CAG9_9ZZZZ</name>
<sequence>MESGTHQVRGGLLPASGPQPQTMASDPLTMRYFVLAHESVSEQSSAPACPLSRSLPGPPRRRSSPLPPSRVSSPRPPKRVSRPDPPATRSSPAPPSTQSEPAPPSTVSSPGPASMVSLPPLPRIRSSPPRPRITSSPGVPSRRSSPAVPMMVTPLVVHPDGAAVAGAATSPAPAHSSSAPVSERWRMFMMVLLLVVWDTAVAFPPCRTMRPVRNPAARTSLPRQYERRAATTSDPRPSEVVAARLDRLTAR</sequence>
<evidence type="ECO:0000313" key="2">
    <source>
        <dbReference type="EMBL" id="CUR58981.1"/>
    </source>
</evidence>
<feature type="region of interest" description="Disordered" evidence="1">
    <location>
        <begin position="39"/>
        <end position="146"/>
    </location>
</feature>
<organism evidence="2">
    <name type="scientific">metagenome</name>
    <dbReference type="NCBI Taxonomy" id="256318"/>
    <lineage>
        <taxon>unclassified sequences</taxon>
        <taxon>metagenomes</taxon>
    </lineage>
</organism>
<feature type="region of interest" description="Disordered" evidence="1">
    <location>
        <begin position="215"/>
        <end position="239"/>
    </location>
</feature>
<dbReference type="AlphaFoldDB" id="A0A2P2CAG9"/>
<feature type="region of interest" description="Disordered" evidence="1">
    <location>
        <begin position="1"/>
        <end position="25"/>
    </location>
</feature>
<dbReference type="PRINTS" id="PR01217">
    <property type="entry name" value="PRICHEXTENSN"/>
</dbReference>
<protein>
    <submittedName>
        <fullName evidence="2">Uncharacterized protein</fullName>
    </submittedName>
</protein>
<accession>A0A2P2CAG9</accession>
<evidence type="ECO:0000256" key="1">
    <source>
        <dbReference type="SAM" id="MobiDB-lite"/>
    </source>
</evidence>
<reference evidence="2" key="1">
    <citation type="submission" date="2015-08" db="EMBL/GenBank/DDBJ databases">
        <authorList>
            <person name="Babu N.S."/>
            <person name="Beckwith C.J."/>
            <person name="Beseler K.G."/>
            <person name="Brison A."/>
            <person name="Carone J.V."/>
            <person name="Caskin T.P."/>
            <person name="Diamond M."/>
            <person name="Durham M.E."/>
            <person name="Foxe J.M."/>
            <person name="Go M."/>
            <person name="Henderson B.A."/>
            <person name="Jones I.B."/>
            <person name="McGettigan J.A."/>
            <person name="Micheletti S.J."/>
            <person name="Nasrallah M.E."/>
            <person name="Ortiz D."/>
            <person name="Piller C.R."/>
            <person name="Privatt S.R."/>
            <person name="Schneider S.L."/>
            <person name="Sharp S."/>
            <person name="Smith T.C."/>
            <person name="Stanton J.D."/>
            <person name="Ullery H.E."/>
            <person name="Wilson R.J."/>
            <person name="Serrano M.G."/>
            <person name="Buck G."/>
            <person name="Lee V."/>
            <person name="Wang Y."/>
            <person name="Carvalho R."/>
            <person name="Voegtly L."/>
            <person name="Shi R."/>
            <person name="Duckworth R."/>
            <person name="Johnson A."/>
            <person name="Loviza R."/>
            <person name="Walstead R."/>
            <person name="Shah Z."/>
            <person name="Kiflezghi M."/>
            <person name="Wade K."/>
            <person name="Ball S.L."/>
            <person name="Bradley K.W."/>
            <person name="Asai D.J."/>
            <person name="Bowman C.A."/>
            <person name="Russell D.A."/>
            <person name="Pope W.H."/>
            <person name="Jacobs-Sera D."/>
            <person name="Hendrix R.W."/>
            <person name="Hatfull G.F."/>
        </authorList>
    </citation>
    <scope>NUCLEOTIDE SEQUENCE</scope>
</reference>
<dbReference type="EMBL" id="CZKA01000051">
    <property type="protein sequence ID" value="CUR58981.1"/>
    <property type="molecule type" value="Genomic_DNA"/>
</dbReference>
<feature type="compositionally biased region" description="Low complexity" evidence="1">
    <location>
        <begin position="123"/>
        <end position="146"/>
    </location>
</feature>
<proteinExistence type="predicted"/>